<dbReference type="InterPro" id="IPR020846">
    <property type="entry name" value="MFS_dom"/>
</dbReference>
<feature type="transmembrane region" description="Helical" evidence="7">
    <location>
        <begin position="443"/>
        <end position="464"/>
    </location>
</feature>
<feature type="transmembrane region" description="Helical" evidence="7">
    <location>
        <begin position="205"/>
        <end position="227"/>
    </location>
</feature>
<gene>
    <name evidence="9" type="ORF">PoMZ_11967</name>
</gene>
<evidence type="ECO:0000259" key="8">
    <source>
        <dbReference type="PROSITE" id="PS50850"/>
    </source>
</evidence>
<sequence length="516" mass="56689">MSVVNETTALTKATAQNRHKDAIHTAATSEVGASEPPNKRDSGSGRQVSTDADDGVLEMGEEEWRAAEKSLVRKLDMLLMPTLWILYLFNYLDRTNISQAKLSTFEKDLGLVGNQYNVAVSILNIGYMLMQLPSNMLLTLARPSLYLPFWTSLWSIVSASTASANSFGHLVAIRFFLGFVEAPFSPGAIYLLTCWYPRRELALRISIFLTGLPIATAFSGLIAAGVLGSLEGARGIAGWQWLFIIEGVGSFAFALTSLLLLPDFPDQKRRRWSAVRWLITERERRVAEERIRRDRVSVPGADDKGVFHGLKLAVLDVRTWIFVLMVTANHAAYGFLNFFPTIVKGFKLGGQTETLLLTAPPYLVSAFVVLYVGISSDKRHERGQHIAIPQIIACVGFIITAATQNGPARYAAAFLYISGSFASLAPLYSWASSTLGETPQERACALAIVNLIGQLGNIVSPYFFPPGDAPRYLMANMLMMMCSAIVVVASVVMKAMLKRANMELIRNNPAAVVYTL</sequence>
<dbReference type="EMBL" id="CP034208">
    <property type="protein sequence ID" value="QBZ63074.1"/>
    <property type="molecule type" value="Genomic_DNA"/>
</dbReference>
<feature type="transmembrane region" description="Helical" evidence="7">
    <location>
        <begin position="320"/>
        <end position="343"/>
    </location>
</feature>
<dbReference type="Pfam" id="PF07690">
    <property type="entry name" value="MFS_1"/>
    <property type="match status" value="1"/>
</dbReference>
<feature type="transmembrane region" description="Helical" evidence="7">
    <location>
        <begin position="170"/>
        <end position="193"/>
    </location>
</feature>
<name>A0A4P7NLM8_PYROR</name>
<comment type="subcellular location">
    <subcellularLocation>
        <location evidence="1">Membrane</location>
        <topology evidence="1">Multi-pass membrane protein</topology>
    </subcellularLocation>
</comment>
<organism evidence="9 10">
    <name type="scientific">Pyricularia oryzae</name>
    <name type="common">Rice blast fungus</name>
    <name type="synonym">Magnaporthe oryzae</name>
    <dbReference type="NCBI Taxonomy" id="318829"/>
    <lineage>
        <taxon>Eukaryota</taxon>
        <taxon>Fungi</taxon>
        <taxon>Dikarya</taxon>
        <taxon>Ascomycota</taxon>
        <taxon>Pezizomycotina</taxon>
        <taxon>Sordariomycetes</taxon>
        <taxon>Sordariomycetidae</taxon>
        <taxon>Magnaporthales</taxon>
        <taxon>Pyriculariaceae</taxon>
        <taxon>Pyricularia</taxon>
    </lineage>
</organism>
<dbReference type="Gene3D" id="1.20.1250.20">
    <property type="entry name" value="MFS general substrate transporter like domains"/>
    <property type="match status" value="2"/>
</dbReference>
<evidence type="ECO:0000256" key="1">
    <source>
        <dbReference type="ARBA" id="ARBA00004141"/>
    </source>
</evidence>
<feature type="compositionally biased region" description="Polar residues" evidence="6">
    <location>
        <begin position="1"/>
        <end position="16"/>
    </location>
</feature>
<evidence type="ECO:0000313" key="9">
    <source>
        <dbReference type="EMBL" id="QBZ63074.1"/>
    </source>
</evidence>
<evidence type="ECO:0000256" key="4">
    <source>
        <dbReference type="ARBA" id="ARBA00022989"/>
    </source>
</evidence>
<protein>
    <recommendedName>
        <fullName evidence="8">Major facilitator superfamily (MFS) profile domain-containing protein</fullName>
    </recommendedName>
</protein>
<evidence type="ECO:0000256" key="3">
    <source>
        <dbReference type="ARBA" id="ARBA00022692"/>
    </source>
</evidence>
<dbReference type="GO" id="GO:0016020">
    <property type="term" value="C:membrane"/>
    <property type="evidence" value="ECO:0007669"/>
    <property type="project" value="UniProtKB-SubCell"/>
</dbReference>
<dbReference type="PROSITE" id="PS50850">
    <property type="entry name" value="MFS"/>
    <property type="match status" value="1"/>
</dbReference>
<dbReference type="PANTHER" id="PTHR43791">
    <property type="entry name" value="PERMEASE-RELATED"/>
    <property type="match status" value="1"/>
</dbReference>
<keyword evidence="2" id="KW-0813">Transport</keyword>
<feature type="region of interest" description="Disordered" evidence="6">
    <location>
        <begin position="1"/>
        <end position="54"/>
    </location>
</feature>
<feature type="transmembrane region" description="Helical" evidence="7">
    <location>
        <begin position="386"/>
        <end position="404"/>
    </location>
</feature>
<dbReference type="FunFam" id="1.20.1250.20:FF:000057">
    <property type="entry name" value="MFS general substrate transporter"/>
    <property type="match status" value="1"/>
</dbReference>
<dbReference type="SUPFAM" id="SSF103473">
    <property type="entry name" value="MFS general substrate transporter"/>
    <property type="match status" value="1"/>
</dbReference>
<feature type="transmembrane region" description="Helical" evidence="7">
    <location>
        <begin position="355"/>
        <end position="374"/>
    </location>
</feature>
<keyword evidence="5 7" id="KW-0472">Membrane</keyword>
<evidence type="ECO:0000256" key="2">
    <source>
        <dbReference type="ARBA" id="ARBA00022448"/>
    </source>
</evidence>
<evidence type="ECO:0000256" key="6">
    <source>
        <dbReference type="SAM" id="MobiDB-lite"/>
    </source>
</evidence>
<accession>A0A4P7NLM8</accession>
<dbReference type="GO" id="GO:0022857">
    <property type="term" value="F:transmembrane transporter activity"/>
    <property type="evidence" value="ECO:0007669"/>
    <property type="project" value="InterPro"/>
</dbReference>
<evidence type="ECO:0000256" key="7">
    <source>
        <dbReference type="SAM" id="Phobius"/>
    </source>
</evidence>
<dbReference type="InterPro" id="IPR011701">
    <property type="entry name" value="MFS"/>
</dbReference>
<feature type="transmembrane region" description="Helical" evidence="7">
    <location>
        <begin position="476"/>
        <end position="497"/>
    </location>
</feature>
<feature type="transmembrane region" description="Helical" evidence="7">
    <location>
        <begin position="239"/>
        <end position="261"/>
    </location>
</feature>
<keyword evidence="3 7" id="KW-0812">Transmembrane</keyword>
<dbReference type="FunFam" id="1.20.1250.20:FF:000013">
    <property type="entry name" value="MFS general substrate transporter"/>
    <property type="match status" value="1"/>
</dbReference>
<reference evidence="9 10" key="1">
    <citation type="journal article" date="2019" name="Mol. Biol. Evol.">
        <title>Blast fungal genomes show frequent chromosomal changes, gene gains and losses, and effector gene turnover.</title>
        <authorList>
            <person name="Gomez Luciano L.B."/>
            <person name="Jason Tsai I."/>
            <person name="Chuma I."/>
            <person name="Tosa Y."/>
            <person name="Chen Y.H."/>
            <person name="Li J.Y."/>
            <person name="Li M.Y."/>
            <person name="Jade Lu M.Y."/>
            <person name="Nakayashiki H."/>
            <person name="Li W.H."/>
        </authorList>
    </citation>
    <scope>NUCLEOTIDE SEQUENCE [LARGE SCALE GENOMIC DNA]</scope>
    <source>
        <strain evidence="9">MZ5-1-6</strain>
    </source>
</reference>
<dbReference type="Proteomes" id="UP000294847">
    <property type="component" value="Chromosome 5"/>
</dbReference>
<keyword evidence="4 7" id="KW-1133">Transmembrane helix</keyword>
<dbReference type="PANTHER" id="PTHR43791:SF62">
    <property type="entry name" value="MAJOR FACILITATOR SUPERFAMILY (MFS) PROFILE DOMAIN-CONTAINING PROTEIN"/>
    <property type="match status" value="1"/>
</dbReference>
<dbReference type="InterPro" id="IPR036259">
    <property type="entry name" value="MFS_trans_sf"/>
</dbReference>
<feature type="transmembrane region" description="Helical" evidence="7">
    <location>
        <begin position="112"/>
        <end position="132"/>
    </location>
</feature>
<feature type="domain" description="Major facilitator superfamily (MFS) profile" evidence="8">
    <location>
        <begin position="79"/>
        <end position="501"/>
    </location>
</feature>
<feature type="transmembrane region" description="Helical" evidence="7">
    <location>
        <begin position="410"/>
        <end position="431"/>
    </location>
</feature>
<dbReference type="AlphaFoldDB" id="A0A4P7NLM8"/>
<proteinExistence type="predicted"/>
<evidence type="ECO:0000313" key="10">
    <source>
        <dbReference type="Proteomes" id="UP000294847"/>
    </source>
</evidence>
<evidence type="ECO:0000256" key="5">
    <source>
        <dbReference type="ARBA" id="ARBA00023136"/>
    </source>
</evidence>